<evidence type="ECO:0000313" key="5">
    <source>
        <dbReference type="RefSeq" id="XP_005107717.1"/>
    </source>
</evidence>
<comment type="similarity">
    <text evidence="1">Belongs to the FHIP family.</text>
</comment>
<feature type="compositionally biased region" description="Low complexity" evidence="2">
    <location>
        <begin position="1065"/>
        <end position="1081"/>
    </location>
</feature>
<evidence type="ECO:0000256" key="2">
    <source>
        <dbReference type="SAM" id="MobiDB-lite"/>
    </source>
</evidence>
<feature type="region of interest" description="Disordered" evidence="2">
    <location>
        <begin position="805"/>
        <end position="879"/>
    </location>
</feature>
<feature type="compositionally biased region" description="Basic and acidic residues" evidence="2">
    <location>
        <begin position="868"/>
        <end position="878"/>
    </location>
</feature>
<feature type="compositionally biased region" description="Low complexity" evidence="2">
    <location>
        <begin position="742"/>
        <end position="751"/>
    </location>
</feature>
<accession>A0ABM0K372</accession>
<dbReference type="Pfam" id="PF10257">
    <property type="entry name" value="RAI16-like"/>
    <property type="match status" value="1"/>
</dbReference>
<dbReference type="Pfam" id="PF19314">
    <property type="entry name" value="DUF5917"/>
    <property type="match status" value="1"/>
</dbReference>
<feature type="region of interest" description="Disordered" evidence="2">
    <location>
        <begin position="1"/>
        <end position="26"/>
    </location>
</feature>
<dbReference type="InterPro" id="IPR019384">
    <property type="entry name" value="FHIP"/>
</dbReference>
<protein>
    <submittedName>
        <fullName evidence="5">FTS and Hook-interacting protein isoform X1</fullName>
    </submittedName>
</protein>
<dbReference type="RefSeq" id="XP_005107717.1">
    <property type="nucleotide sequence ID" value="XM_005107660.3"/>
</dbReference>
<evidence type="ECO:0000313" key="4">
    <source>
        <dbReference type="Proteomes" id="UP000694888"/>
    </source>
</evidence>
<feature type="domain" description="FHF complex subunit HOOK-interacting protein C-terminal" evidence="3">
    <location>
        <begin position="946"/>
        <end position="1039"/>
    </location>
</feature>
<dbReference type="InterPro" id="IPR045668">
    <property type="entry name" value="FHIP_KELAA_motif"/>
</dbReference>
<dbReference type="PANTHER" id="PTHR21705">
    <property type="entry name" value="RAI16 PROTEIN-RELATED"/>
    <property type="match status" value="1"/>
</dbReference>
<feature type="region of interest" description="Disordered" evidence="2">
    <location>
        <begin position="1142"/>
        <end position="1162"/>
    </location>
</feature>
<feature type="region of interest" description="Disordered" evidence="2">
    <location>
        <begin position="472"/>
        <end position="529"/>
    </location>
</feature>
<feature type="compositionally biased region" description="Polar residues" evidence="2">
    <location>
        <begin position="850"/>
        <end position="867"/>
    </location>
</feature>
<dbReference type="PANTHER" id="PTHR21705:SF11">
    <property type="entry name" value="FHIP FAMILY PROTEIN CG3558"/>
    <property type="match status" value="1"/>
</dbReference>
<feature type="compositionally biased region" description="Gly residues" evidence="2">
    <location>
        <begin position="1148"/>
        <end position="1159"/>
    </location>
</feature>
<evidence type="ECO:0000256" key="1">
    <source>
        <dbReference type="ARBA" id="ARBA00024336"/>
    </source>
</evidence>
<feature type="region of interest" description="Disordered" evidence="2">
    <location>
        <begin position="723"/>
        <end position="758"/>
    </location>
</feature>
<feature type="compositionally biased region" description="Basic and acidic residues" evidence="2">
    <location>
        <begin position="1"/>
        <end position="13"/>
    </location>
</feature>
<dbReference type="Pfam" id="PF19311">
    <property type="entry name" value="KELAA"/>
    <property type="match status" value="1"/>
</dbReference>
<dbReference type="GeneID" id="101853491"/>
<feature type="region of interest" description="Disordered" evidence="2">
    <location>
        <begin position="564"/>
        <end position="603"/>
    </location>
</feature>
<feature type="compositionally biased region" description="Low complexity" evidence="2">
    <location>
        <begin position="570"/>
        <end position="584"/>
    </location>
</feature>
<feature type="compositionally biased region" description="Polar residues" evidence="2">
    <location>
        <begin position="472"/>
        <end position="482"/>
    </location>
</feature>
<name>A0ABM0K372_APLCA</name>
<dbReference type="InterPro" id="IPR045669">
    <property type="entry name" value="FHIP_C"/>
</dbReference>
<keyword evidence="4" id="KW-1185">Reference proteome</keyword>
<feature type="compositionally biased region" description="Polar residues" evidence="2">
    <location>
        <begin position="492"/>
        <end position="507"/>
    </location>
</feature>
<reference evidence="5" key="1">
    <citation type="submission" date="2025-08" db="UniProtKB">
        <authorList>
            <consortium name="RefSeq"/>
        </authorList>
    </citation>
    <scope>IDENTIFICATION</scope>
</reference>
<gene>
    <name evidence="5" type="primary">LOC101853491</name>
</gene>
<evidence type="ECO:0000259" key="3">
    <source>
        <dbReference type="Pfam" id="PF19314"/>
    </source>
</evidence>
<sequence length="1205" mass="131393">MSSWFKRGERRSPESSGGGSRSDTDPNTCLEVFQNHWKQACAVINGQDRKATVNGKATVDGVEAVLSNLEQMVTLLVSEDDDGGLPGPILHYVMEVELLESFCAWCQLNVPQHERLRLQQLRLFELIISQSRQMLLIHKPVIKPLLRLLMDVRDSPEISNGELEFKLVLVLHQICICISQQSLILESFFSTDADHGPARFLIFSLLIPYIHREGPVGQRARDALLLIMTLSARHPHIGQYIANNSDFCPVLATGLSGLYSSLPRKITPPSDDWFAITRQDCLRIPDLQMFLNSLQFSNAVVQVAHPRVRDQLIEFIYSGFLVPVLAPALHQDITGLPIPLLDTDLFRISREEVMTATAYLELFIRHVTDPNLLKAVLKFVLTERYDDVLLLDSLLSRITSNTSLSTVTLALFHTLIDLNCEDVMFQLVFRYLVPCTHVMVSQRRSVRDLDLYGKSAEKFLSLRPVCCLPASSQGQSPANSATPAPLPHIVGMNTSAQSQRPSASGVSGPTPPGNAGPGKTASADQGSGDQQKESCYFEYLHDARHRLDQSAQACQHWLFKYDGESPPPDSISSSEKAEEGAASTKKGDNGSALKEPEDSVPKTGFIEVGSILKKTMGEGATAEDPTRSSESRVTFDLKSNNVNVDDDSVFSDSDGKCNITNGPEATQFGDPKLYASLDSLDSFMAYLYDQELSSEEGSDASGHDLDKSLASLDEILDAAALGSHQRCSSAKEGGDVTAGSLSSSVDVSSISPIPPDKSQFTFVSQSEIPVNDLPKAEASQMSKGDRTAFEQISMSEVPSDVKVTMQKKQPNPEASSLVDISIVPGNDSGSAATSPPPLASESNEKKFATSAANDRASGTVSVPVSTTKSERNVPKDFPKGFASHPNPLYAMSASSILSPLKQVLSPGDMSSSFKSLLFPSDEFPATTPSSPGSKKQLRYLNDPPNIGPFLSALLLRLDGMLGNSLYFNLLLTDVLSRLAAYPQPLLRSFLLTHNLVFQPSVKSLVQVLSSLRQKLDSYSVTVKQFDSLVSRARHNLEQREEQLYQALEQGPMGGYGSLPSSLMPQNIQQQQQQQQMQQKQPQRLRADTLGGAIPRAEKKKVSLSDLIFRRSPGKDKLLMGKNSKHPQLQRLQVGGSASYRFLNSSQGHGDGSELGGDADGSGSTPGLSTWNAVYCALVLDEFLKELAALSQEHALLSVDEGYLSS</sequence>
<organism evidence="4 5">
    <name type="scientific">Aplysia californica</name>
    <name type="common">California sea hare</name>
    <dbReference type="NCBI Taxonomy" id="6500"/>
    <lineage>
        <taxon>Eukaryota</taxon>
        <taxon>Metazoa</taxon>
        <taxon>Spiralia</taxon>
        <taxon>Lophotrochozoa</taxon>
        <taxon>Mollusca</taxon>
        <taxon>Gastropoda</taxon>
        <taxon>Heterobranchia</taxon>
        <taxon>Euthyneura</taxon>
        <taxon>Tectipleura</taxon>
        <taxon>Aplysiida</taxon>
        <taxon>Aplysioidea</taxon>
        <taxon>Aplysiidae</taxon>
        <taxon>Aplysia</taxon>
    </lineage>
</organism>
<proteinExistence type="inferred from homology"/>
<feature type="region of interest" description="Disordered" evidence="2">
    <location>
        <begin position="1055"/>
        <end position="1082"/>
    </location>
</feature>
<dbReference type="Proteomes" id="UP000694888">
    <property type="component" value="Unplaced"/>
</dbReference>